<comment type="caution">
    <text evidence="1">The sequence shown here is derived from an EMBL/GenBank/DDBJ whole genome shotgun (WGS) entry which is preliminary data.</text>
</comment>
<name>A0A8T0I4A9_CERPU</name>
<dbReference type="Proteomes" id="UP000822688">
    <property type="component" value="Chromosome 5"/>
</dbReference>
<gene>
    <name evidence="1" type="ORF">KC19_5G178400</name>
</gene>
<protein>
    <submittedName>
        <fullName evidence="1">Uncharacterized protein</fullName>
    </submittedName>
</protein>
<dbReference type="AlphaFoldDB" id="A0A8T0I4A9"/>
<reference evidence="1" key="1">
    <citation type="submission" date="2020-06" db="EMBL/GenBank/DDBJ databases">
        <title>WGS assembly of Ceratodon purpureus strain R40.</title>
        <authorList>
            <person name="Carey S.B."/>
            <person name="Jenkins J."/>
            <person name="Shu S."/>
            <person name="Lovell J.T."/>
            <person name="Sreedasyam A."/>
            <person name="Maumus F."/>
            <person name="Tiley G.P."/>
            <person name="Fernandez-Pozo N."/>
            <person name="Barry K."/>
            <person name="Chen C."/>
            <person name="Wang M."/>
            <person name="Lipzen A."/>
            <person name="Daum C."/>
            <person name="Saski C.A."/>
            <person name="Payton A.C."/>
            <person name="Mcbreen J.C."/>
            <person name="Conrad R.E."/>
            <person name="Kollar L.M."/>
            <person name="Olsson S."/>
            <person name="Huttunen S."/>
            <person name="Landis J.B."/>
            <person name="Wickett N.J."/>
            <person name="Johnson M.G."/>
            <person name="Rensing S.A."/>
            <person name="Grimwood J."/>
            <person name="Schmutz J."/>
            <person name="Mcdaniel S.F."/>
        </authorList>
    </citation>
    <scope>NUCLEOTIDE SEQUENCE</scope>
    <source>
        <strain evidence="1">R40</strain>
    </source>
</reference>
<organism evidence="1 2">
    <name type="scientific">Ceratodon purpureus</name>
    <name type="common">Fire moss</name>
    <name type="synonym">Dicranum purpureum</name>
    <dbReference type="NCBI Taxonomy" id="3225"/>
    <lineage>
        <taxon>Eukaryota</taxon>
        <taxon>Viridiplantae</taxon>
        <taxon>Streptophyta</taxon>
        <taxon>Embryophyta</taxon>
        <taxon>Bryophyta</taxon>
        <taxon>Bryophytina</taxon>
        <taxon>Bryopsida</taxon>
        <taxon>Dicranidae</taxon>
        <taxon>Pseudoditrichales</taxon>
        <taxon>Ditrichaceae</taxon>
        <taxon>Ceratodon</taxon>
    </lineage>
</organism>
<sequence length="104" mass="12186">MMCDSFACFWESKTERLENLIGFSMCGLFIYNIRSYCCTVVSGQASCSVSRNAFALHCETGIRDMERHFYIDTKTKILFSRLFYRCKYDTFGFRSLLMNAIIPY</sequence>
<accession>A0A8T0I4A9</accession>
<evidence type="ECO:0000313" key="1">
    <source>
        <dbReference type="EMBL" id="KAG0577749.1"/>
    </source>
</evidence>
<keyword evidence="2" id="KW-1185">Reference proteome</keyword>
<dbReference type="EMBL" id="CM026425">
    <property type="protein sequence ID" value="KAG0577749.1"/>
    <property type="molecule type" value="Genomic_DNA"/>
</dbReference>
<evidence type="ECO:0000313" key="2">
    <source>
        <dbReference type="Proteomes" id="UP000822688"/>
    </source>
</evidence>
<proteinExistence type="predicted"/>